<dbReference type="OrthoDB" id="411632at2759"/>
<gene>
    <name evidence="2" type="ORF">BDN70DRAFT_821116</name>
</gene>
<feature type="region of interest" description="Disordered" evidence="1">
    <location>
        <begin position="11"/>
        <end position="37"/>
    </location>
</feature>
<name>A0A9P5YL46_9AGAR</name>
<dbReference type="AlphaFoldDB" id="A0A9P5YL46"/>
<proteinExistence type="predicted"/>
<dbReference type="EMBL" id="MU155904">
    <property type="protein sequence ID" value="KAF9470625.1"/>
    <property type="molecule type" value="Genomic_DNA"/>
</dbReference>
<sequence length="399" mass="46262">MRYGGSAFPILRPQPDDLGHQKHTVNGTTPPGGTPTPEHSRILLVSAFFPLNTSKITPGEYDMWISNFLRTVKTDVYMYTPPEQAARIQGLRAAGATLHLDTNFSSIFEIPPLKDKEAMYTKIRIKDRERPRHSIESYAVLNAKPYFLQAAVSKLAKRGINYDYAFWNDATSFHREHAYEDWPSFDRVVRLWRDGVDATATNQDDLLFVPTWDLPHRTLSYWHEGLGPVDTKFAETSFFGGPPTAIDWWARTFYAYHDYFLSLELFVGKDQPLFNTLAMLFSSRMITVWYNDPSAPAHVDLVKQKSRTPEQSFLGQCDSEWFYYQFFFADKGTQEGMRQRWVAAASRWRWWGWWNSRDTESCRDTRVLSMLGALRKRFGDTWNSPRTGVDVPRTVTWTV</sequence>
<comment type="caution">
    <text evidence="2">The sequence shown here is derived from an EMBL/GenBank/DDBJ whole genome shotgun (WGS) entry which is preliminary data.</text>
</comment>
<evidence type="ECO:0000313" key="3">
    <source>
        <dbReference type="Proteomes" id="UP000807469"/>
    </source>
</evidence>
<reference evidence="2" key="1">
    <citation type="submission" date="2020-11" db="EMBL/GenBank/DDBJ databases">
        <authorList>
            <consortium name="DOE Joint Genome Institute"/>
            <person name="Ahrendt S."/>
            <person name="Riley R."/>
            <person name="Andreopoulos W."/>
            <person name="Labutti K."/>
            <person name="Pangilinan J."/>
            <person name="Ruiz-Duenas F.J."/>
            <person name="Barrasa J.M."/>
            <person name="Sanchez-Garcia M."/>
            <person name="Camarero S."/>
            <person name="Miyauchi S."/>
            <person name="Serrano A."/>
            <person name="Linde D."/>
            <person name="Babiker R."/>
            <person name="Drula E."/>
            <person name="Ayuso-Fernandez I."/>
            <person name="Pacheco R."/>
            <person name="Padilla G."/>
            <person name="Ferreira P."/>
            <person name="Barriuso J."/>
            <person name="Kellner H."/>
            <person name="Castanera R."/>
            <person name="Alfaro M."/>
            <person name="Ramirez L."/>
            <person name="Pisabarro A.G."/>
            <person name="Kuo A."/>
            <person name="Tritt A."/>
            <person name="Lipzen A."/>
            <person name="He G."/>
            <person name="Yan M."/>
            <person name="Ng V."/>
            <person name="Cullen D."/>
            <person name="Martin F."/>
            <person name="Rosso M.-N."/>
            <person name="Henrissat B."/>
            <person name="Hibbett D."/>
            <person name="Martinez A.T."/>
            <person name="Grigoriev I.V."/>
        </authorList>
    </citation>
    <scope>NUCLEOTIDE SEQUENCE</scope>
    <source>
        <strain evidence="2">CIRM-BRFM 674</strain>
    </source>
</reference>
<organism evidence="2 3">
    <name type="scientific">Pholiota conissans</name>
    <dbReference type="NCBI Taxonomy" id="109636"/>
    <lineage>
        <taxon>Eukaryota</taxon>
        <taxon>Fungi</taxon>
        <taxon>Dikarya</taxon>
        <taxon>Basidiomycota</taxon>
        <taxon>Agaricomycotina</taxon>
        <taxon>Agaricomycetes</taxon>
        <taxon>Agaricomycetidae</taxon>
        <taxon>Agaricales</taxon>
        <taxon>Agaricineae</taxon>
        <taxon>Strophariaceae</taxon>
        <taxon>Pholiota</taxon>
    </lineage>
</organism>
<dbReference type="Proteomes" id="UP000807469">
    <property type="component" value="Unassembled WGS sequence"/>
</dbReference>
<accession>A0A9P5YL46</accession>
<keyword evidence="3" id="KW-1185">Reference proteome</keyword>
<evidence type="ECO:0000256" key="1">
    <source>
        <dbReference type="SAM" id="MobiDB-lite"/>
    </source>
</evidence>
<evidence type="ECO:0000313" key="2">
    <source>
        <dbReference type="EMBL" id="KAF9470625.1"/>
    </source>
</evidence>
<protein>
    <submittedName>
        <fullName evidence="2">Uncharacterized protein</fullName>
    </submittedName>
</protein>
<feature type="compositionally biased region" description="Low complexity" evidence="1">
    <location>
        <begin position="27"/>
        <end position="37"/>
    </location>
</feature>